<comment type="caution">
    <text evidence="2">The sequence shown here is derived from an EMBL/GenBank/DDBJ whole genome shotgun (WGS) entry which is preliminary data.</text>
</comment>
<evidence type="ECO:0008006" key="3">
    <source>
        <dbReference type="Google" id="ProtNLM"/>
    </source>
</evidence>
<sequence>MLLLPGRQRESGVVSIVPGLVRGSGGSRKAVRSMRRNRTVLAAALFLAGVLILWSGLEAAFAQPVITARLRAVPENFSGRCPAKIRFDGVIMVRNNTRPPLRVQYRFLRSDGALSPISTIVFDGNGSKNVSTTWTLGGPSLSSYSGWQSIKILYPQEAESNRANFSVACQAEPPRKPDLVIRSFGLKEWGKCEPNHVIFTFQVTVANIGSAPSPAVPGKAMVQAMDQHGNGWGNGVVLNAIPPGGHQTVVIPVYYLKNDPGHITGAAPHPFRAIADPLKLVDELREDNNLSGVINVDPRSLCRTADIPGTTHPLTEDCIAFNPATAQVKFLNNDWKIVDGNHWMFSFGNKKTEAEQALRVIKHYRVNQSCFVGRPGPSFQYLLRSGAAPSGAMAGEDCVSFNPNTAEVKKISNDWKIVDGSHWMFSFGSKEDEARQALAIIKKYGFTRSCFVGRPNASFQYMRK</sequence>
<dbReference type="EMBL" id="VSSQ01001034">
    <property type="protein sequence ID" value="MPM04383.1"/>
    <property type="molecule type" value="Genomic_DNA"/>
</dbReference>
<keyword evidence="1" id="KW-0812">Transmembrane</keyword>
<dbReference type="AlphaFoldDB" id="A0A644WQ04"/>
<keyword evidence="1" id="KW-1133">Transmembrane helix</keyword>
<evidence type="ECO:0000256" key="1">
    <source>
        <dbReference type="SAM" id="Phobius"/>
    </source>
</evidence>
<dbReference type="Gene3D" id="2.60.40.10">
    <property type="entry name" value="Immunoglobulins"/>
    <property type="match status" value="1"/>
</dbReference>
<evidence type="ECO:0000313" key="2">
    <source>
        <dbReference type="EMBL" id="MPM04383.1"/>
    </source>
</evidence>
<name>A0A644WQ04_9ZZZZ</name>
<reference evidence="2" key="1">
    <citation type="submission" date="2019-08" db="EMBL/GenBank/DDBJ databases">
        <authorList>
            <person name="Kucharzyk K."/>
            <person name="Murdoch R.W."/>
            <person name="Higgins S."/>
            <person name="Loffler F."/>
        </authorList>
    </citation>
    <scope>NUCLEOTIDE SEQUENCE</scope>
</reference>
<protein>
    <recommendedName>
        <fullName evidence="3">CARDB domain-containing protein</fullName>
    </recommendedName>
</protein>
<dbReference type="InterPro" id="IPR013783">
    <property type="entry name" value="Ig-like_fold"/>
</dbReference>
<organism evidence="2">
    <name type="scientific">bioreactor metagenome</name>
    <dbReference type="NCBI Taxonomy" id="1076179"/>
    <lineage>
        <taxon>unclassified sequences</taxon>
        <taxon>metagenomes</taxon>
        <taxon>ecological metagenomes</taxon>
    </lineage>
</organism>
<feature type="transmembrane region" description="Helical" evidence="1">
    <location>
        <begin position="39"/>
        <end position="57"/>
    </location>
</feature>
<gene>
    <name evidence="2" type="ORF">SDC9_50660</name>
</gene>
<keyword evidence="1" id="KW-0472">Membrane</keyword>
<accession>A0A644WQ04</accession>
<proteinExistence type="predicted"/>